<evidence type="ECO:0000259" key="15">
    <source>
        <dbReference type="Pfam" id="PF02782"/>
    </source>
</evidence>
<dbReference type="GO" id="GO:0006071">
    <property type="term" value="P:glycerol metabolic process"/>
    <property type="evidence" value="ECO:0007669"/>
    <property type="project" value="UniProtKB-KW"/>
</dbReference>
<evidence type="ECO:0000256" key="5">
    <source>
        <dbReference type="ARBA" id="ARBA00022741"/>
    </source>
</evidence>
<evidence type="ECO:0000313" key="16">
    <source>
        <dbReference type="EMBL" id="KAK4536527.1"/>
    </source>
</evidence>
<comment type="caution">
    <text evidence="16">The sequence shown here is derived from an EMBL/GenBank/DDBJ whole genome shotgun (WGS) entry which is preliminary data.</text>
</comment>
<evidence type="ECO:0000256" key="4">
    <source>
        <dbReference type="ARBA" id="ARBA00022679"/>
    </source>
</evidence>
<comment type="similarity">
    <text evidence="2 12">Belongs to the FGGY kinase family.</text>
</comment>
<keyword evidence="6 12" id="KW-0418">Kinase</keyword>
<dbReference type="AlphaFoldDB" id="A0AAV9IW89"/>
<keyword evidence="8" id="KW-0067">ATP-binding</keyword>
<dbReference type="Gene3D" id="3.30.420.40">
    <property type="match status" value="2"/>
</dbReference>
<evidence type="ECO:0000256" key="12">
    <source>
        <dbReference type="RuleBase" id="RU003733"/>
    </source>
</evidence>
<dbReference type="PROSITE" id="PS00445">
    <property type="entry name" value="FGGY_KINASES_2"/>
    <property type="match status" value="1"/>
</dbReference>
<dbReference type="FunFam" id="3.30.420.40:FF:000108">
    <property type="entry name" value="Glycerol kinase, glycosomal"/>
    <property type="match status" value="1"/>
</dbReference>
<evidence type="ECO:0000313" key="17">
    <source>
        <dbReference type="Proteomes" id="UP001301350"/>
    </source>
</evidence>
<proteinExistence type="inferred from homology"/>
<comment type="pathway">
    <text evidence="1">Polyol metabolism; glycerol degradation via glycerol kinase pathway; sn-glycerol 3-phosphate from glycerol: step 1/1.</text>
</comment>
<dbReference type="NCBIfam" id="TIGR01311">
    <property type="entry name" value="glycerol_kin"/>
    <property type="match status" value="1"/>
</dbReference>
<comment type="catalytic activity">
    <reaction evidence="10">
        <text>glycerol + ATP = sn-glycerol 3-phosphate + ADP + H(+)</text>
        <dbReference type="Rhea" id="RHEA:21644"/>
        <dbReference type="ChEBI" id="CHEBI:15378"/>
        <dbReference type="ChEBI" id="CHEBI:17754"/>
        <dbReference type="ChEBI" id="CHEBI:30616"/>
        <dbReference type="ChEBI" id="CHEBI:57597"/>
        <dbReference type="ChEBI" id="CHEBI:456216"/>
        <dbReference type="EC" id="2.7.1.30"/>
    </reaction>
</comment>
<feature type="domain" description="Carbohydrate kinase FGGY N-terminal" evidence="14">
    <location>
        <begin position="11"/>
        <end position="144"/>
    </location>
</feature>
<dbReference type="GO" id="GO:0006641">
    <property type="term" value="P:triglyceride metabolic process"/>
    <property type="evidence" value="ECO:0007669"/>
    <property type="project" value="TreeGrafter"/>
</dbReference>
<name>A0AAV9IW89_CYACA</name>
<dbReference type="InterPro" id="IPR018484">
    <property type="entry name" value="FGGY_N"/>
</dbReference>
<evidence type="ECO:0000259" key="14">
    <source>
        <dbReference type="Pfam" id="PF00370"/>
    </source>
</evidence>
<dbReference type="GO" id="GO:0005524">
    <property type="term" value="F:ATP binding"/>
    <property type="evidence" value="ECO:0007669"/>
    <property type="project" value="UniProtKB-KW"/>
</dbReference>
<dbReference type="PIRSF" id="PIRSF000538">
    <property type="entry name" value="GlpK"/>
    <property type="match status" value="1"/>
</dbReference>
<dbReference type="InterPro" id="IPR018483">
    <property type="entry name" value="Carb_kinase_FGGY_CS"/>
</dbReference>
<dbReference type="InterPro" id="IPR043129">
    <property type="entry name" value="ATPase_NBD"/>
</dbReference>
<dbReference type="SUPFAM" id="SSF53067">
    <property type="entry name" value="Actin-like ATPase domain"/>
    <property type="match status" value="2"/>
</dbReference>
<dbReference type="GO" id="GO:0046167">
    <property type="term" value="P:glycerol-3-phosphate biosynthetic process"/>
    <property type="evidence" value="ECO:0007669"/>
    <property type="project" value="TreeGrafter"/>
</dbReference>
<dbReference type="PROSITE" id="PS00933">
    <property type="entry name" value="FGGY_KINASES_1"/>
    <property type="match status" value="1"/>
</dbReference>
<evidence type="ECO:0000256" key="7">
    <source>
        <dbReference type="ARBA" id="ARBA00022798"/>
    </source>
</evidence>
<accession>A0AAV9IW89</accession>
<dbReference type="InterPro" id="IPR018485">
    <property type="entry name" value="FGGY_C"/>
</dbReference>
<keyword evidence="5" id="KW-0547">Nucleotide-binding</keyword>
<dbReference type="Pfam" id="PF00370">
    <property type="entry name" value="FGGY_N"/>
    <property type="match status" value="1"/>
</dbReference>
<evidence type="ECO:0000256" key="11">
    <source>
        <dbReference type="ARBA" id="ARBA00071571"/>
    </source>
</evidence>
<dbReference type="FunFam" id="3.30.420.40:FF:000177">
    <property type="entry name" value="Glycerol kinase"/>
    <property type="match status" value="1"/>
</dbReference>
<dbReference type="PANTHER" id="PTHR10196">
    <property type="entry name" value="SUGAR KINASE"/>
    <property type="match status" value="1"/>
</dbReference>
<dbReference type="GO" id="GO:0004370">
    <property type="term" value="F:glycerol kinase activity"/>
    <property type="evidence" value="ECO:0007669"/>
    <property type="project" value="UniProtKB-EC"/>
</dbReference>
<keyword evidence="7" id="KW-0319">Glycerol metabolism</keyword>
<sequence length="550" mass="59863">MTDTNSASPCYVLALDQGTTSTRAILFDTSDATVAASHQREHRQYFPQPGWIEHDAEEILEQARECIRVVCDKACEAGISVESVKAVGIANQRETTVVWDRESGRPLHRALVWSDIRTRETCRALMAEVDGAEDHKRRRTGRTAAAAKGADRHDHPADRFRERTGLPISTYFSGVKLKWLMDHDPSVRDAILSGSALFGTVDSWLLYRLTEQRAHVTDVTNASRTLLMDLQRQRWDAQLLQAFGIPESCLPRICSSAEVYGTLSGTGCAWDGRLPIAGVLGDQHAAMVGQACLHVGTAKCTYGTGCFLMVHTGERAVPSAHGLLTTAAFRLGACAPMHYALEGSVAVAGAGVQWLADHLQIVGSVKEAEQVAASVPDTGDVYLVPAFSGLFAPRWRSDARGTIVGMTQFTRRAHLVRAMLEQVCFQTTEVLRAAESDLQQAGLALEHDALRVDGGMAANNLLMQIQADLLGMPVVRPRVGEATALGAAAAAAIGAGVFTDMEAVRALWQQEREFTPQIGATERQARHRRWSQAVERSLGWAVEDGDEDEK</sequence>
<protein>
    <recommendedName>
        <fullName evidence="11">Probable glycerol kinase</fullName>
        <ecNumber evidence="3">2.7.1.30</ecNumber>
    </recommendedName>
    <alternativeName>
        <fullName evidence="9">ATP:glycerol 3-phosphotransferase</fullName>
    </alternativeName>
</protein>
<feature type="region of interest" description="Disordered" evidence="13">
    <location>
        <begin position="133"/>
        <end position="157"/>
    </location>
</feature>
<dbReference type="InterPro" id="IPR000577">
    <property type="entry name" value="Carb_kinase_FGGY"/>
</dbReference>
<evidence type="ECO:0000256" key="2">
    <source>
        <dbReference type="ARBA" id="ARBA00009156"/>
    </source>
</evidence>
<gene>
    <name evidence="16" type="ORF">CDCA_CDCA08G2552</name>
</gene>
<evidence type="ECO:0000256" key="9">
    <source>
        <dbReference type="ARBA" id="ARBA00043149"/>
    </source>
</evidence>
<dbReference type="InterPro" id="IPR042018">
    <property type="entry name" value="GK1-3_metazoan-type"/>
</dbReference>
<organism evidence="16 17">
    <name type="scientific">Cyanidium caldarium</name>
    <name type="common">Red alga</name>
    <dbReference type="NCBI Taxonomy" id="2771"/>
    <lineage>
        <taxon>Eukaryota</taxon>
        <taxon>Rhodophyta</taxon>
        <taxon>Bangiophyceae</taxon>
        <taxon>Cyanidiales</taxon>
        <taxon>Cyanidiaceae</taxon>
        <taxon>Cyanidium</taxon>
    </lineage>
</organism>
<evidence type="ECO:0000256" key="13">
    <source>
        <dbReference type="SAM" id="MobiDB-lite"/>
    </source>
</evidence>
<evidence type="ECO:0000256" key="6">
    <source>
        <dbReference type="ARBA" id="ARBA00022777"/>
    </source>
</evidence>
<reference evidence="16 17" key="1">
    <citation type="submission" date="2022-07" db="EMBL/GenBank/DDBJ databases">
        <title>Genome-wide signatures of adaptation to extreme environments.</title>
        <authorList>
            <person name="Cho C.H."/>
            <person name="Yoon H.S."/>
        </authorList>
    </citation>
    <scope>NUCLEOTIDE SEQUENCE [LARGE SCALE GENOMIC DNA]</scope>
    <source>
        <strain evidence="16 17">DBV 063 E5</strain>
    </source>
</reference>
<dbReference type="Pfam" id="PF02782">
    <property type="entry name" value="FGGY_C"/>
    <property type="match status" value="1"/>
</dbReference>
<dbReference type="InterPro" id="IPR005999">
    <property type="entry name" value="Glycerol_kin"/>
</dbReference>
<evidence type="ECO:0000256" key="3">
    <source>
        <dbReference type="ARBA" id="ARBA00012099"/>
    </source>
</evidence>
<feature type="domain" description="Carbohydrate kinase FGGY C-terminal" evidence="15">
    <location>
        <begin position="298"/>
        <end position="494"/>
    </location>
</feature>
<dbReference type="EC" id="2.7.1.30" evidence="3"/>
<evidence type="ECO:0000256" key="10">
    <source>
        <dbReference type="ARBA" id="ARBA00052101"/>
    </source>
</evidence>
<dbReference type="EMBL" id="JANCYW010000008">
    <property type="protein sequence ID" value="KAK4536527.1"/>
    <property type="molecule type" value="Genomic_DNA"/>
</dbReference>
<keyword evidence="4 12" id="KW-0808">Transferase</keyword>
<dbReference type="PANTHER" id="PTHR10196:SF69">
    <property type="entry name" value="GLYCEROL KINASE"/>
    <property type="match status" value="1"/>
</dbReference>
<evidence type="ECO:0000256" key="1">
    <source>
        <dbReference type="ARBA" id="ARBA00005190"/>
    </source>
</evidence>
<dbReference type="Proteomes" id="UP001301350">
    <property type="component" value="Unassembled WGS sequence"/>
</dbReference>
<evidence type="ECO:0000256" key="8">
    <source>
        <dbReference type="ARBA" id="ARBA00022840"/>
    </source>
</evidence>
<keyword evidence="17" id="KW-1185">Reference proteome</keyword>
<dbReference type="GO" id="GO:0005739">
    <property type="term" value="C:mitochondrion"/>
    <property type="evidence" value="ECO:0007669"/>
    <property type="project" value="TreeGrafter"/>
</dbReference>
<dbReference type="CDD" id="cd07792">
    <property type="entry name" value="ASKHA_NBD_FGGY_GK1-3-like"/>
    <property type="match status" value="1"/>
</dbReference>